<dbReference type="AlphaFoldDB" id="A0A847RDT7"/>
<comment type="caution">
    <text evidence="1">The sequence shown here is derived from an EMBL/GenBank/DDBJ whole genome shotgun (WGS) entry which is preliminary data.</text>
</comment>
<dbReference type="RefSeq" id="WP_168870143.1">
    <property type="nucleotide sequence ID" value="NZ_JABAIA010000001.1"/>
</dbReference>
<organism evidence="1 2">
    <name type="scientific">Chitinophaga varians</name>
    <dbReference type="NCBI Taxonomy" id="2202339"/>
    <lineage>
        <taxon>Bacteria</taxon>
        <taxon>Pseudomonadati</taxon>
        <taxon>Bacteroidota</taxon>
        <taxon>Chitinophagia</taxon>
        <taxon>Chitinophagales</taxon>
        <taxon>Chitinophagaceae</taxon>
        <taxon>Chitinophaga</taxon>
    </lineage>
</organism>
<sequence>MKKKIAPKKLNLAKVKIAELTINQAKQKEFICMTSFAETTCRGCVETILCV</sequence>
<gene>
    <name evidence="1" type="ORF">HGH92_07720</name>
</gene>
<keyword evidence="2" id="KW-1185">Reference proteome</keyword>
<proteinExistence type="predicted"/>
<evidence type="ECO:0008006" key="3">
    <source>
        <dbReference type="Google" id="ProtNLM"/>
    </source>
</evidence>
<evidence type="ECO:0000313" key="2">
    <source>
        <dbReference type="Proteomes" id="UP000570474"/>
    </source>
</evidence>
<evidence type="ECO:0000313" key="1">
    <source>
        <dbReference type="EMBL" id="NLR64190.1"/>
    </source>
</evidence>
<reference evidence="1 2" key="1">
    <citation type="submission" date="2020-04" db="EMBL/GenBank/DDBJ databases">
        <authorList>
            <person name="Yin C."/>
        </authorList>
    </citation>
    <scope>NUCLEOTIDE SEQUENCE [LARGE SCALE GENOMIC DNA]</scope>
    <source>
        <strain evidence="1 2">Ae27</strain>
    </source>
</reference>
<accession>A0A847RDT7</accession>
<dbReference type="EMBL" id="JABAIA010000001">
    <property type="protein sequence ID" value="NLR64190.1"/>
    <property type="molecule type" value="Genomic_DNA"/>
</dbReference>
<protein>
    <recommendedName>
        <fullName evidence="3">Class I lanthipeptide</fullName>
    </recommendedName>
</protein>
<dbReference type="Proteomes" id="UP000570474">
    <property type="component" value="Unassembled WGS sequence"/>
</dbReference>
<name>A0A847RDT7_9BACT</name>